<dbReference type="InterPro" id="IPR001638">
    <property type="entry name" value="Solute-binding_3/MltF_N"/>
</dbReference>
<comment type="similarity">
    <text evidence="1">Belongs to the bacterial solute-binding protein 3 family.</text>
</comment>
<dbReference type="EMBL" id="JAKKUT010000002">
    <property type="protein sequence ID" value="MDG2991285.1"/>
    <property type="molecule type" value="Genomic_DNA"/>
</dbReference>
<name>A0ABT6F094_9SYNE</name>
<reference evidence="5" key="1">
    <citation type="journal article" date="2022" name="Genome Biol. Evol.">
        <title>A New Gene Family Diagnostic for Intracellular Biomineralization of Amorphous Ca Carbonates by Cyanobacteria.</title>
        <authorList>
            <person name="Benzerara K."/>
            <person name="Duprat E."/>
            <person name="Bitard-Feildel T."/>
            <person name="Caumes G."/>
            <person name="Cassier-Chauvat C."/>
            <person name="Chauvat F."/>
            <person name="Dezi M."/>
            <person name="Diop S.I."/>
            <person name="Gaschignard G."/>
            <person name="Gorgen S."/>
            <person name="Gugger M."/>
            <person name="Lopez-Garcia P."/>
            <person name="Millet M."/>
            <person name="Skouri-Panet F."/>
            <person name="Moreira D."/>
            <person name="Callebaut I."/>
        </authorList>
    </citation>
    <scope>NUCLEOTIDE SEQUENCE</scope>
    <source>
        <strain evidence="5">G9</strain>
    </source>
</reference>
<evidence type="ECO:0000313" key="5">
    <source>
        <dbReference type="EMBL" id="MDG2991285.1"/>
    </source>
</evidence>
<gene>
    <name evidence="5" type="ORF">L3556_10140</name>
</gene>
<keyword evidence="2" id="KW-0813">Transport</keyword>
<dbReference type="Gene3D" id="3.40.190.10">
    <property type="entry name" value="Periplasmic binding protein-like II"/>
    <property type="match status" value="2"/>
</dbReference>
<keyword evidence="6" id="KW-1185">Reference proteome</keyword>
<accession>A0ABT6F094</accession>
<comment type="caution">
    <text evidence="5">The sequence shown here is derived from an EMBL/GenBank/DDBJ whole genome shotgun (WGS) entry which is preliminary data.</text>
</comment>
<evidence type="ECO:0000256" key="1">
    <source>
        <dbReference type="ARBA" id="ARBA00010333"/>
    </source>
</evidence>
<dbReference type="InterPro" id="IPR051455">
    <property type="entry name" value="Bact_solute-bind_prot3"/>
</dbReference>
<dbReference type="SUPFAM" id="SSF53850">
    <property type="entry name" value="Periplasmic binding protein-like II"/>
    <property type="match status" value="1"/>
</dbReference>
<dbReference type="CDD" id="cd13692">
    <property type="entry name" value="PBP2_BztA"/>
    <property type="match status" value="1"/>
</dbReference>
<protein>
    <submittedName>
        <fullName evidence="5">Amino acid ABC transporter substrate-binding protein</fullName>
    </submittedName>
</protein>
<dbReference type="RefSeq" id="WP_277867158.1">
    <property type="nucleotide sequence ID" value="NZ_JAKKUT010000002.1"/>
</dbReference>
<evidence type="ECO:0000256" key="2">
    <source>
        <dbReference type="ARBA" id="ARBA00022448"/>
    </source>
</evidence>
<dbReference type="SMART" id="SM00062">
    <property type="entry name" value="PBPb"/>
    <property type="match status" value="1"/>
</dbReference>
<dbReference type="Pfam" id="PF00497">
    <property type="entry name" value="SBP_bac_3"/>
    <property type="match status" value="1"/>
</dbReference>
<evidence type="ECO:0000259" key="4">
    <source>
        <dbReference type="SMART" id="SM00062"/>
    </source>
</evidence>
<keyword evidence="3" id="KW-0732">Signal</keyword>
<reference evidence="5" key="2">
    <citation type="submission" date="2022-01" db="EMBL/GenBank/DDBJ databases">
        <authorList>
            <person name="Zivanovic Y."/>
            <person name="Moreira D."/>
            <person name="Lopez-Garcia P."/>
        </authorList>
    </citation>
    <scope>NUCLEOTIDE SEQUENCE</scope>
    <source>
        <strain evidence="5">G9</strain>
    </source>
</reference>
<dbReference type="PROSITE" id="PS51257">
    <property type="entry name" value="PROKAR_LIPOPROTEIN"/>
    <property type="match status" value="1"/>
</dbReference>
<dbReference type="Proteomes" id="UP001154265">
    <property type="component" value="Unassembled WGS sequence"/>
</dbReference>
<evidence type="ECO:0000256" key="3">
    <source>
        <dbReference type="ARBA" id="ARBA00022729"/>
    </source>
</evidence>
<proteinExistence type="inferred from homology"/>
<evidence type="ECO:0000313" key="6">
    <source>
        <dbReference type="Proteomes" id="UP001154265"/>
    </source>
</evidence>
<sequence length="358" mass="39356">MNHWRQLFSRLGLAVLAIVSVSSCNGDAPPAPEGEGPAIIAGGERLQLLRDRGQLLCGVSGELPGFSFVDSNGNYAGMDVDICRAVAAAVFDDPNAVEYRNLNAKERFLALQTGEVDILSRNTTNTMSRSTSLGLRFAPVVFYDGQAVMVKRDSGIQAITDLKDKSICMQTGTTTEQNFTDQMRKLNLTFTPVIFEDVNTVFAAYAEGRCDAITSDRSQLVSRQQVLPDPANHEILDQVLSKEPLAPAVTINDPTWGNLVEWVIYALINAEELGITQANVNEQRQSQDPTIRRFLGSEGELGQTIGLTNDFVVRTIKHVGNYGEIYDRNLGEDTPLKLERGQNNLWTQGGLLYSPPFR</sequence>
<dbReference type="PANTHER" id="PTHR30085:SF7">
    <property type="entry name" value="AMINO-ACID ABC TRANSPORTER-BINDING PROTEIN YHDW-RELATED"/>
    <property type="match status" value="1"/>
</dbReference>
<feature type="domain" description="Solute-binding protein family 3/N-terminal" evidence="4">
    <location>
        <begin position="54"/>
        <end position="283"/>
    </location>
</feature>
<organism evidence="5 6">
    <name type="scientific">Candidatus Synechococcus calcipolaris G9</name>
    <dbReference type="NCBI Taxonomy" id="1497997"/>
    <lineage>
        <taxon>Bacteria</taxon>
        <taxon>Bacillati</taxon>
        <taxon>Cyanobacteriota</taxon>
        <taxon>Cyanophyceae</taxon>
        <taxon>Synechococcales</taxon>
        <taxon>Synechococcaceae</taxon>
        <taxon>Synechococcus</taxon>
    </lineage>
</organism>
<dbReference type="PANTHER" id="PTHR30085">
    <property type="entry name" value="AMINO ACID ABC TRANSPORTER PERMEASE"/>
    <property type="match status" value="1"/>
</dbReference>